<dbReference type="InterPro" id="IPR006121">
    <property type="entry name" value="HMA_dom"/>
</dbReference>
<dbReference type="Proteomes" id="UP000070226">
    <property type="component" value="Unassembled WGS sequence"/>
</dbReference>
<evidence type="ECO:0000259" key="7">
    <source>
        <dbReference type="PROSITE" id="PS50846"/>
    </source>
</evidence>
<organism evidence="8">
    <name type="scientific">Veillonella atypica</name>
    <dbReference type="NCBI Taxonomy" id="39777"/>
    <lineage>
        <taxon>Bacteria</taxon>
        <taxon>Bacillati</taxon>
        <taxon>Bacillota</taxon>
        <taxon>Negativicutes</taxon>
        <taxon>Veillonellales</taxon>
        <taxon>Veillonellaceae</taxon>
        <taxon>Veillonella</taxon>
    </lineage>
</organism>
<gene>
    <name evidence="8" type="ORF">HMPREF3233_01481</name>
</gene>
<name>A0A133S2V7_9FIRM</name>
<sequence length="72" mass="7894">MTTLTNEVINVEGMSCDHCKHSIEKALNGLDGVTSSEVSLANGNVEVEFDENQVAFNDFKEAIEDQGYDVIK</sequence>
<dbReference type="PANTHER" id="PTHR46594:SF4">
    <property type="entry name" value="P-TYPE CATION-TRANSPORTING ATPASE"/>
    <property type="match status" value="1"/>
</dbReference>
<comment type="caution">
    <text evidence="8">The sequence shown here is derived from an EMBL/GenBank/DDBJ whole genome shotgun (WGS) entry which is preliminary data.</text>
</comment>
<dbReference type="PATRIC" id="fig|39777.7.peg.1447"/>
<dbReference type="GO" id="GO:0005737">
    <property type="term" value="C:cytoplasm"/>
    <property type="evidence" value="ECO:0007669"/>
    <property type="project" value="UniProtKB-SubCell"/>
</dbReference>
<dbReference type="SUPFAM" id="SSF55008">
    <property type="entry name" value="HMA, heavy metal-associated domain"/>
    <property type="match status" value="1"/>
</dbReference>
<dbReference type="CDD" id="cd00371">
    <property type="entry name" value="HMA"/>
    <property type="match status" value="1"/>
</dbReference>
<dbReference type="RefSeq" id="WP_002440839.1">
    <property type="nucleotide sequence ID" value="NZ_KQ958115.1"/>
</dbReference>
<keyword evidence="4" id="KW-0479">Metal-binding</keyword>
<dbReference type="InterPro" id="IPR036163">
    <property type="entry name" value="HMA_dom_sf"/>
</dbReference>
<dbReference type="InterPro" id="IPR049740">
    <property type="entry name" value="CopZ"/>
</dbReference>
<dbReference type="FunFam" id="3.30.70.100:FF:000005">
    <property type="entry name" value="Copper-exporting P-type ATPase A"/>
    <property type="match status" value="1"/>
</dbReference>
<evidence type="ECO:0000313" key="9">
    <source>
        <dbReference type="Proteomes" id="UP000070226"/>
    </source>
</evidence>
<comment type="subcellular location">
    <subcellularLocation>
        <location evidence="1">Cytoplasm</location>
    </subcellularLocation>
</comment>
<dbReference type="InterPro" id="IPR000428">
    <property type="entry name" value="Cu-bd"/>
</dbReference>
<dbReference type="Gene3D" id="3.30.70.100">
    <property type="match status" value="1"/>
</dbReference>
<dbReference type="EMBL" id="LRQT01000082">
    <property type="protein sequence ID" value="KXA62786.1"/>
    <property type="molecule type" value="Genomic_DNA"/>
</dbReference>
<dbReference type="GO" id="GO:0005507">
    <property type="term" value="F:copper ion binding"/>
    <property type="evidence" value="ECO:0007669"/>
    <property type="project" value="InterPro"/>
</dbReference>
<protein>
    <recommendedName>
        <fullName evidence="2">Copper chaperone CopZ</fullName>
    </recommendedName>
</protein>
<evidence type="ECO:0000256" key="5">
    <source>
        <dbReference type="ARBA" id="ARBA00023008"/>
    </source>
</evidence>
<dbReference type="PROSITE" id="PS01047">
    <property type="entry name" value="HMA_1"/>
    <property type="match status" value="1"/>
</dbReference>
<evidence type="ECO:0000256" key="3">
    <source>
        <dbReference type="ARBA" id="ARBA00022490"/>
    </source>
</evidence>
<dbReference type="PROSITE" id="PS50846">
    <property type="entry name" value="HMA_2"/>
    <property type="match status" value="1"/>
</dbReference>
<dbReference type="Pfam" id="PF00403">
    <property type="entry name" value="HMA"/>
    <property type="match status" value="1"/>
</dbReference>
<dbReference type="PANTHER" id="PTHR46594">
    <property type="entry name" value="P-TYPE CATION-TRANSPORTING ATPASE"/>
    <property type="match status" value="1"/>
</dbReference>
<dbReference type="InterPro" id="IPR017969">
    <property type="entry name" value="Heavy-metal-associated_CS"/>
</dbReference>
<dbReference type="InterPro" id="IPR006122">
    <property type="entry name" value="HMA_Cu_ion-bd"/>
</dbReference>
<dbReference type="NCBIfam" id="TIGR00003">
    <property type="entry name" value="copper ion binding protein"/>
    <property type="match status" value="1"/>
</dbReference>
<proteinExistence type="predicted"/>
<accession>A0A133S2V7</accession>
<dbReference type="NCBIfam" id="NF033795">
    <property type="entry name" value="chaper_CopZ_Bs"/>
    <property type="match status" value="1"/>
</dbReference>
<keyword evidence="3" id="KW-0963">Cytoplasm</keyword>
<evidence type="ECO:0000256" key="6">
    <source>
        <dbReference type="ARBA" id="ARBA00023186"/>
    </source>
</evidence>
<reference evidence="8 9" key="1">
    <citation type="submission" date="2016-01" db="EMBL/GenBank/DDBJ databases">
        <authorList>
            <person name="Oliw E.H."/>
        </authorList>
    </citation>
    <scope>NUCLEOTIDE SEQUENCE [LARGE SCALE GENOMIC DNA]</scope>
    <source>
        <strain evidence="8 9">CMW7756B</strain>
    </source>
</reference>
<evidence type="ECO:0000256" key="2">
    <source>
        <dbReference type="ARBA" id="ARBA00015313"/>
    </source>
</evidence>
<evidence type="ECO:0000313" key="8">
    <source>
        <dbReference type="EMBL" id="KXA62786.1"/>
    </source>
</evidence>
<evidence type="ECO:0000256" key="4">
    <source>
        <dbReference type="ARBA" id="ARBA00022723"/>
    </source>
</evidence>
<dbReference type="PRINTS" id="PR00944">
    <property type="entry name" value="CUEXPORT"/>
</dbReference>
<evidence type="ECO:0000256" key="1">
    <source>
        <dbReference type="ARBA" id="ARBA00004496"/>
    </source>
</evidence>
<dbReference type="GO" id="GO:0006825">
    <property type="term" value="P:copper ion transport"/>
    <property type="evidence" value="ECO:0007669"/>
    <property type="project" value="InterPro"/>
</dbReference>
<dbReference type="AlphaFoldDB" id="A0A133S2V7"/>
<keyword evidence="5" id="KW-0186">Copper</keyword>
<feature type="domain" description="HMA" evidence="7">
    <location>
        <begin position="5"/>
        <end position="71"/>
    </location>
</feature>
<keyword evidence="6" id="KW-0143">Chaperone</keyword>